<dbReference type="InterPro" id="IPR046269">
    <property type="entry name" value="DUF6302"/>
</dbReference>
<name>A0ABN1FBK2_9ACTN</name>
<dbReference type="EMBL" id="BAAACA010000009">
    <property type="protein sequence ID" value="GAA0586973.1"/>
    <property type="molecule type" value="Genomic_DNA"/>
</dbReference>
<evidence type="ECO:0000313" key="2">
    <source>
        <dbReference type="EMBL" id="GAA0586973.1"/>
    </source>
</evidence>
<keyword evidence="3" id="KW-1185">Reference proteome</keyword>
<reference evidence="3" key="1">
    <citation type="journal article" date="2019" name="Int. J. Syst. Evol. Microbiol.">
        <title>The Global Catalogue of Microorganisms (GCM) 10K type strain sequencing project: providing services to taxonomists for standard genome sequencing and annotation.</title>
        <authorList>
            <consortium name="The Broad Institute Genomics Platform"/>
            <consortium name="The Broad Institute Genome Sequencing Center for Infectious Disease"/>
            <person name="Wu L."/>
            <person name="Ma J."/>
        </authorList>
    </citation>
    <scope>NUCLEOTIDE SEQUENCE [LARGE SCALE GENOMIC DNA]</scope>
    <source>
        <strain evidence="3">JCM 5067</strain>
    </source>
</reference>
<evidence type="ECO:0000313" key="3">
    <source>
        <dbReference type="Proteomes" id="UP001500668"/>
    </source>
</evidence>
<dbReference type="Pfam" id="PF19819">
    <property type="entry name" value="DUF6302"/>
    <property type="match status" value="1"/>
</dbReference>
<sequence>MRGRAAAGTRRHVQSMPSPALCAAETACDHTNYRARLADPALLSQAVAAGVAFGVSLLAVPEGGTRRGGYLACTDLRLAFAIREQLAQCPGFPDARVREAEDRTVCHQGEWGEATPTPSWRPCAWTGVQQRAGTSTPQERSRP</sequence>
<accession>A0ABN1FBK2</accession>
<gene>
    <name evidence="2" type="ORF">GCM10010394_15050</name>
</gene>
<feature type="region of interest" description="Disordered" evidence="1">
    <location>
        <begin position="110"/>
        <end position="143"/>
    </location>
</feature>
<proteinExistence type="predicted"/>
<comment type="caution">
    <text evidence="2">The sequence shown here is derived from an EMBL/GenBank/DDBJ whole genome shotgun (WGS) entry which is preliminary data.</text>
</comment>
<evidence type="ECO:0000256" key="1">
    <source>
        <dbReference type="SAM" id="MobiDB-lite"/>
    </source>
</evidence>
<organism evidence="2 3">
    <name type="scientific">Streptomyces crystallinus</name>
    <dbReference type="NCBI Taxonomy" id="68191"/>
    <lineage>
        <taxon>Bacteria</taxon>
        <taxon>Bacillati</taxon>
        <taxon>Actinomycetota</taxon>
        <taxon>Actinomycetes</taxon>
        <taxon>Kitasatosporales</taxon>
        <taxon>Streptomycetaceae</taxon>
        <taxon>Streptomyces</taxon>
    </lineage>
</organism>
<feature type="compositionally biased region" description="Polar residues" evidence="1">
    <location>
        <begin position="127"/>
        <end position="143"/>
    </location>
</feature>
<dbReference type="Proteomes" id="UP001500668">
    <property type="component" value="Unassembled WGS sequence"/>
</dbReference>
<protein>
    <submittedName>
        <fullName evidence="2">Uncharacterized protein</fullName>
    </submittedName>
</protein>